<name>A0A7D6BLT8_FERL1</name>
<dbReference type="AlphaFoldDB" id="A0A7D6BLT8"/>
<proteinExistence type="predicted"/>
<protein>
    <submittedName>
        <fullName evidence="1">Uncharacterized protein</fullName>
    </submittedName>
</protein>
<accession>A0A7D6BLT8</accession>
<sequence length="208" mass="23563">MPAFILVALVFLAITFAVQPTVGTGEVAEAATLQQGGQVQHVDYSSDRVAYEVWEPYTEQECHLVPYTDTECTYEDLQYTKEYECYPSGWNQSWMTSECTIKNSDTVGGNFIIYSGVDISSKNDPPKGKWYKNKDVGINETTYLSPGSSKTVRFNQEVKLSWNTEISSCYCYANSITKKETCREVESTRNECSEVTKYRKVTRYGPAE</sequence>
<organism evidence="1 2">
    <name type="scientific">Fermentimicrarchaeum limneticum</name>
    <dbReference type="NCBI Taxonomy" id="2795018"/>
    <lineage>
        <taxon>Archaea</taxon>
        <taxon>Candidatus Micrarchaeota</taxon>
        <taxon>Candidatus Fermentimicrarchaeales</taxon>
        <taxon>Candidatus Fermentimicrarchaeaceae</taxon>
        <taxon>Candidatus Fermentimicrarchaeum</taxon>
    </lineage>
</organism>
<dbReference type="EMBL" id="CP058998">
    <property type="protein sequence ID" value="QLJ52658.1"/>
    <property type="molecule type" value="Genomic_DNA"/>
</dbReference>
<evidence type="ECO:0000313" key="1">
    <source>
        <dbReference type="EMBL" id="QLJ52658.1"/>
    </source>
</evidence>
<reference evidence="2" key="1">
    <citation type="submission" date="2020-07" db="EMBL/GenBank/DDBJ databases">
        <title>Metabolic diversity and evolutionary history of the archaeal phylum ###Micrarchaeota### uncovered from a freshwater lake metagenome.</title>
        <authorList>
            <person name="Kadnikov V.V."/>
            <person name="Savvichev A.S."/>
            <person name="Mardanov A.V."/>
            <person name="Beletsky A.V."/>
            <person name="Chupakov A.V."/>
            <person name="Kokryatskaya N.M."/>
            <person name="Pimenov N.V."/>
            <person name="Ravin N.V."/>
        </authorList>
    </citation>
    <scope>NUCLEOTIDE SEQUENCE [LARGE SCALE GENOMIC DNA]</scope>
</reference>
<gene>
    <name evidence="1" type="ORF">Sv326_0483</name>
</gene>
<evidence type="ECO:0000313" key="2">
    <source>
        <dbReference type="Proteomes" id="UP000510821"/>
    </source>
</evidence>
<dbReference type="Proteomes" id="UP000510821">
    <property type="component" value="Chromosome"/>
</dbReference>
<dbReference type="KEGG" id="flt:Sv326_0483"/>